<evidence type="ECO:0000313" key="2">
    <source>
        <dbReference type="Proteomes" id="UP000805649"/>
    </source>
</evidence>
<name>A0ACC3ZHW7_COLTU</name>
<proteinExistence type="predicted"/>
<accession>A0ACC3ZHW7</accession>
<organism evidence="1 2">
    <name type="scientific">Colletotrichum truncatum</name>
    <name type="common">Anthracnose fungus</name>
    <name type="synonym">Colletotrichum capsici</name>
    <dbReference type="NCBI Taxonomy" id="5467"/>
    <lineage>
        <taxon>Eukaryota</taxon>
        <taxon>Fungi</taxon>
        <taxon>Dikarya</taxon>
        <taxon>Ascomycota</taxon>
        <taxon>Pezizomycotina</taxon>
        <taxon>Sordariomycetes</taxon>
        <taxon>Hypocreomycetidae</taxon>
        <taxon>Glomerellales</taxon>
        <taxon>Glomerellaceae</taxon>
        <taxon>Colletotrichum</taxon>
        <taxon>Colletotrichum truncatum species complex</taxon>
    </lineage>
</organism>
<protein>
    <submittedName>
        <fullName evidence="1">Uncharacterized protein</fullName>
    </submittedName>
</protein>
<reference evidence="1 2" key="1">
    <citation type="journal article" date="2020" name="Phytopathology">
        <title>Genome Sequence Resources of Colletotrichum truncatum, C. plurivorum, C. musicola, and C. sojae: Four Species Pathogenic to Soybean (Glycine max).</title>
        <authorList>
            <person name="Rogerio F."/>
            <person name="Boufleur T.R."/>
            <person name="Ciampi-Guillardi M."/>
            <person name="Sukno S.A."/>
            <person name="Thon M.R."/>
            <person name="Massola Junior N.S."/>
            <person name="Baroncelli R."/>
        </authorList>
    </citation>
    <scope>NUCLEOTIDE SEQUENCE [LARGE SCALE GENOMIC DNA]</scope>
    <source>
        <strain evidence="1 2">CMES1059</strain>
    </source>
</reference>
<comment type="caution">
    <text evidence="1">The sequence shown here is derived from an EMBL/GenBank/DDBJ whole genome shotgun (WGS) entry which is preliminary data.</text>
</comment>
<gene>
    <name evidence="1" type="ORF">CTRU02_201622</name>
</gene>
<keyword evidence="2" id="KW-1185">Reference proteome</keyword>
<dbReference type="Proteomes" id="UP000805649">
    <property type="component" value="Unassembled WGS sequence"/>
</dbReference>
<dbReference type="EMBL" id="VUJX02000001">
    <property type="protein sequence ID" value="KAL0943735.1"/>
    <property type="molecule type" value="Genomic_DNA"/>
</dbReference>
<sequence length="83" mass="8755">MKFTSAFYAALMFAAGSMAIECTSTLTYCTGGACQCFAAGVAESLNDICKKKGFERSLGPSQTTVGNVRRAVRCDHQCCRGPG</sequence>
<evidence type="ECO:0000313" key="1">
    <source>
        <dbReference type="EMBL" id="KAL0943735.1"/>
    </source>
</evidence>